<dbReference type="InterPro" id="IPR001295">
    <property type="entry name" value="Dihydroorotate_DH_CS"/>
</dbReference>
<dbReference type="AlphaFoldDB" id="A0A6J7JID8"/>
<dbReference type="InterPro" id="IPR005720">
    <property type="entry name" value="Dihydroorotate_DH_cat"/>
</dbReference>
<feature type="region of interest" description="Disordered" evidence="7">
    <location>
        <begin position="378"/>
        <end position="412"/>
    </location>
</feature>
<feature type="domain" description="Dihydroorotate dehydrogenase catalytic" evidence="8">
    <location>
        <begin position="26"/>
        <end position="307"/>
    </location>
</feature>
<dbReference type="PROSITE" id="PS00912">
    <property type="entry name" value="DHODEHASE_2"/>
    <property type="match status" value="1"/>
</dbReference>
<dbReference type="FunFam" id="3.20.20.70:FF:000027">
    <property type="entry name" value="Dihydropyrimidine dehydrogenase [NADP(+)]"/>
    <property type="match status" value="1"/>
</dbReference>
<dbReference type="GO" id="GO:0006207">
    <property type="term" value="P:'de novo' pyrimidine nucleobase biosynthetic process"/>
    <property type="evidence" value="ECO:0007669"/>
    <property type="project" value="InterPro"/>
</dbReference>
<evidence type="ECO:0000256" key="3">
    <source>
        <dbReference type="ARBA" id="ARBA00022630"/>
    </source>
</evidence>
<dbReference type="GO" id="GO:0004152">
    <property type="term" value="F:dihydroorotate dehydrogenase activity"/>
    <property type="evidence" value="ECO:0007669"/>
    <property type="project" value="InterPro"/>
</dbReference>
<dbReference type="GO" id="GO:0005737">
    <property type="term" value="C:cytoplasm"/>
    <property type="evidence" value="ECO:0007669"/>
    <property type="project" value="InterPro"/>
</dbReference>
<organism evidence="9">
    <name type="scientific">freshwater metagenome</name>
    <dbReference type="NCBI Taxonomy" id="449393"/>
    <lineage>
        <taxon>unclassified sequences</taxon>
        <taxon>metagenomes</taxon>
        <taxon>ecological metagenomes</taxon>
    </lineage>
</organism>
<dbReference type="InterPro" id="IPR013785">
    <property type="entry name" value="Aldolase_TIM"/>
</dbReference>
<keyword evidence="4" id="KW-0288">FMN</keyword>
<evidence type="ECO:0000256" key="4">
    <source>
        <dbReference type="ARBA" id="ARBA00022643"/>
    </source>
</evidence>
<evidence type="ECO:0000256" key="1">
    <source>
        <dbReference type="ARBA" id="ARBA00001917"/>
    </source>
</evidence>
<keyword evidence="5" id="KW-0665">Pyrimidine biosynthesis</keyword>
<sequence length="412" mass="43862">MSPTVIGRGPAGATSETPRIDMSTSLGAMHLDAPVLTASGCAASGRELDEYFDITHLGAIVTKSIMLQPRAGRPTPRMAETPSGMLNSIGLQGPGLDAFIETDLAWLEQRGARIIVSIAGDSVEEYVKIAQKLRYVSGIDAIEVNISCPNVEDRGQVFACNPEAASQVIQAVRRHVDQHTPVLAKLSPDVTDITDIAHAVVRAGASGLSVINTALGMVIDVDRMRPALAGVTGGLSGPAIRPIAVRCVWQIRQAMPNIPILGMGGIRTGLDALQFILAGANAVSVGTATFNDPSAPIRVQRELAQALHERGFTSLQEAISFAHREHGVLEPLLAEAAEAETAEGLEPDEEPGIDVPRVIQAAEAEEVDERRPVAEVVQIRRDTATEPFDQYKDFSDAKASEEQRPDTAPETQ</sequence>
<evidence type="ECO:0000256" key="5">
    <source>
        <dbReference type="ARBA" id="ARBA00022975"/>
    </source>
</evidence>
<dbReference type="InterPro" id="IPR024920">
    <property type="entry name" value="Dihydroorotate_DH_1"/>
</dbReference>
<dbReference type="GO" id="GO:0044205">
    <property type="term" value="P:'de novo' UMP biosynthetic process"/>
    <property type="evidence" value="ECO:0007669"/>
    <property type="project" value="UniProtKB-UniPathway"/>
</dbReference>
<evidence type="ECO:0000259" key="8">
    <source>
        <dbReference type="Pfam" id="PF01180"/>
    </source>
</evidence>
<dbReference type="InterPro" id="IPR033888">
    <property type="entry name" value="DHOD_1B"/>
</dbReference>
<dbReference type="PANTHER" id="PTHR48109">
    <property type="entry name" value="DIHYDROOROTATE DEHYDROGENASE (QUINONE), MITOCHONDRIAL-RELATED"/>
    <property type="match status" value="1"/>
</dbReference>
<keyword evidence="3" id="KW-0285">Flavoprotein</keyword>
<dbReference type="InterPro" id="IPR050074">
    <property type="entry name" value="DHO_dehydrogenase"/>
</dbReference>
<accession>A0A6J7JID8</accession>
<dbReference type="PANTHER" id="PTHR48109:SF1">
    <property type="entry name" value="DIHYDROOROTATE DEHYDROGENASE (FUMARATE)"/>
    <property type="match status" value="1"/>
</dbReference>
<gene>
    <name evidence="9" type="ORF">UFOPK3772_01011</name>
</gene>
<comment type="cofactor">
    <cofactor evidence="1">
        <name>FMN</name>
        <dbReference type="ChEBI" id="CHEBI:58210"/>
    </cofactor>
</comment>
<dbReference type="Pfam" id="PF01180">
    <property type="entry name" value="DHO_dh"/>
    <property type="match status" value="1"/>
</dbReference>
<dbReference type="NCBIfam" id="TIGR01037">
    <property type="entry name" value="pyrD_sub1_fam"/>
    <property type="match status" value="1"/>
</dbReference>
<proteinExistence type="inferred from homology"/>
<evidence type="ECO:0000256" key="7">
    <source>
        <dbReference type="SAM" id="MobiDB-lite"/>
    </source>
</evidence>
<dbReference type="SUPFAM" id="SSF51395">
    <property type="entry name" value="FMN-linked oxidoreductases"/>
    <property type="match status" value="1"/>
</dbReference>
<dbReference type="Gene3D" id="3.20.20.70">
    <property type="entry name" value="Aldolase class I"/>
    <property type="match status" value="1"/>
</dbReference>
<dbReference type="CDD" id="cd04740">
    <property type="entry name" value="DHOD_1B_like"/>
    <property type="match status" value="1"/>
</dbReference>
<protein>
    <submittedName>
        <fullName evidence="9">Unannotated protein</fullName>
    </submittedName>
</protein>
<dbReference type="InterPro" id="IPR049622">
    <property type="entry name" value="Dihydroorotate_DH_I"/>
</dbReference>
<dbReference type="UniPathway" id="UPA00070"/>
<keyword evidence="6" id="KW-0560">Oxidoreductase</keyword>
<evidence type="ECO:0000313" key="9">
    <source>
        <dbReference type="EMBL" id="CAB4942311.1"/>
    </source>
</evidence>
<dbReference type="NCBIfam" id="NF005574">
    <property type="entry name" value="PRK07259.1"/>
    <property type="match status" value="1"/>
</dbReference>
<reference evidence="9" key="1">
    <citation type="submission" date="2020-05" db="EMBL/GenBank/DDBJ databases">
        <authorList>
            <person name="Chiriac C."/>
            <person name="Salcher M."/>
            <person name="Ghai R."/>
            <person name="Kavagutti S V."/>
        </authorList>
    </citation>
    <scope>NUCLEOTIDE SEQUENCE</scope>
</reference>
<name>A0A6J7JID8_9ZZZZ</name>
<comment type="pathway">
    <text evidence="2">Pyrimidine metabolism; UMP biosynthesis via de novo pathway.</text>
</comment>
<evidence type="ECO:0000256" key="2">
    <source>
        <dbReference type="ARBA" id="ARBA00004725"/>
    </source>
</evidence>
<dbReference type="HAMAP" id="MF_00224">
    <property type="entry name" value="DHO_dh_type1"/>
    <property type="match status" value="1"/>
</dbReference>
<dbReference type="EMBL" id="CAFBNE010000024">
    <property type="protein sequence ID" value="CAB4942311.1"/>
    <property type="molecule type" value="Genomic_DNA"/>
</dbReference>
<evidence type="ECO:0000256" key="6">
    <source>
        <dbReference type="ARBA" id="ARBA00023002"/>
    </source>
</evidence>